<protein>
    <submittedName>
        <fullName evidence="2">Uncharacterized protein</fullName>
    </submittedName>
</protein>
<keyword evidence="3" id="KW-1185">Reference proteome</keyword>
<dbReference type="AlphaFoldDB" id="A0A5C3QSA9"/>
<evidence type="ECO:0000313" key="2">
    <source>
        <dbReference type="EMBL" id="TFL04772.1"/>
    </source>
</evidence>
<feature type="region of interest" description="Disordered" evidence="1">
    <location>
        <begin position="36"/>
        <end position="60"/>
    </location>
</feature>
<feature type="compositionally biased region" description="Low complexity" evidence="1">
    <location>
        <begin position="40"/>
        <end position="54"/>
    </location>
</feature>
<sequence>MCSLRVCLIQLSTGITQCSESKSGKQRIYMLHLAAKEAGTTEQSSDTTGQTSTSSRKRTSSLISPVVRLHVDHLRLALILAVVIGVLLLC</sequence>
<proteinExistence type="predicted"/>
<evidence type="ECO:0000256" key="1">
    <source>
        <dbReference type="SAM" id="MobiDB-lite"/>
    </source>
</evidence>
<evidence type="ECO:0000313" key="3">
    <source>
        <dbReference type="Proteomes" id="UP000305067"/>
    </source>
</evidence>
<accession>A0A5C3QSA9</accession>
<reference evidence="2 3" key="1">
    <citation type="journal article" date="2019" name="Nat. Ecol. Evol.">
        <title>Megaphylogeny resolves global patterns of mushroom evolution.</title>
        <authorList>
            <person name="Varga T."/>
            <person name="Krizsan K."/>
            <person name="Foldi C."/>
            <person name="Dima B."/>
            <person name="Sanchez-Garcia M."/>
            <person name="Sanchez-Ramirez S."/>
            <person name="Szollosi G.J."/>
            <person name="Szarkandi J.G."/>
            <person name="Papp V."/>
            <person name="Albert L."/>
            <person name="Andreopoulos W."/>
            <person name="Angelini C."/>
            <person name="Antonin V."/>
            <person name="Barry K.W."/>
            <person name="Bougher N.L."/>
            <person name="Buchanan P."/>
            <person name="Buyck B."/>
            <person name="Bense V."/>
            <person name="Catcheside P."/>
            <person name="Chovatia M."/>
            <person name="Cooper J."/>
            <person name="Damon W."/>
            <person name="Desjardin D."/>
            <person name="Finy P."/>
            <person name="Geml J."/>
            <person name="Haridas S."/>
            <person name="Hughes K."/>
            <person name="Justo A."/>
            <person name="Karasinski D."/>
            <person name="Kautmanova I."/>
            <person name="Kiss B."/>
            <person name="Kocsube S."/>
            <person name="Kotiranta H."/>
            <person name="LaButti K.M."/>
            <person name="Lechner B.E."/>
            <person name="Liimatainen K."/>
            <person name="Lipzen A."/>
            <person name="Lukacs Z."/>
            <person name="Mihaltcheva S."/>
            <person name="Morgado L.N."/>
            <person name="Niskanen T."/>
            <person name="Noordeloos M.E."/>
            <person name="Ohm R.A."/>
            <person name="Ortiz-Santana B."/>
            <person name="Ovrebo C."/>
            <person name="Racz N."/>
            <person name="Riley R."/>
            <person name="Savchenko A."/>
            <person name="Shiryaev A."/>
            <person name="Soop K."/>
            <person name="Spirin V."/>
            <person name="Szebenyi C."/>
            <person name="Tomsovsky M."/>
            <person name="Tulloss R.E."/>
            <person name="Uehling J."/>
            <person name="Grigoriev I.V."/>
            <person name="Vagvolgyi C."/>
            <person name="Papp T."/>
            <person name="Martin F.M."/>
            <person name="Miettinen O."/>
            <person name="Hibbett D.S."/>
            <person name="Nagy L.G."/>
        </authorList>
    </citation>
    <scope>NUCLEOTIDE SEQUENCE [LARGE SCALE GENOMIC DNA]</scope>
    <source>
        <strain evidence="2 3">CBS 309.79</strain>
    </source>
</reference>
<name>A0A5C3QSA9_9AGAR</name>
<gene>
    <name evidence="2" type="ORF">BDV98DRAFT_562809</name>
</gene>
<organism evidence="2 3">
    <name type="scientific">Pterulicium gracile</name>
    <dbReference type="NCBI Taxonomy" id="1884261"/>
    <lineage>
        <taxon>Eukaryota</taxon>
        <taxon>Fungi</taxon>
        <taxon>Dikarya</taxon>
        <taxon>Basidiomycota</taxon>
        <taxon>Agaricomycotina</taxon>
        <taxon>Agaricomycetes</taxon>
        <taxon>Agaricomycetidae</taxon>
        <taxon>Agaricales</taxon>
        <taxon>Pleurotineae</taxon>
        <taxon>Pterulaceae</taxon>
        <taxon>Pterulicium</taxon>
    </lineage>
</organism>
<dbReference type="Proteomes" id="UP000305067">
    <property type="component" value="Unassembled WGS sequence"/>
</dbReference>
<dbReference type="EMBL" id="ML178818">
    <property type="protein sequence ID" value="TFL04772.1"/>
    <property type="molecule type" value="Genomic_DNA"/>
</dbReference>